<feature type="chain" id="PRO_5032759711" evidence="2">
    <location>
        <begin position="24"/>
        <end position="179"/>
    </location>
</feature>
<dbReference type="Proteomes" id="UP000587070">
    <property type="component" value="Unassembled WGS sequence"/>
</dbReference>
<protein>
    <submittedName>
        <fullName evidence="3">Uncharacterized protein</fullName>
    </submittedName>
</protein>
<reference evidence="3 4" key="1">
    <citation type="submission" date="2020-08" db="EMBL/GenBank/DDBJ databases">
        <title>Genome sequencing of Purple Non-Sulfur Bacteria from various extreme environments.</title>
        <authorList>
            <person name="Mayer M."/>
        </authorList>
    </citation>
    <scope>NUCLEOTIDE SEQUENCE [LARGE SCALE GENOMIC DNA]</scope>
    <source>
        <strain evidence="3 4">2761</strain>
    </source>
</reference>
<keyword evidence="4" id="KW-1185">Reference proteome</keyword>
<feature type="signal peptide" evidence="2">
    <location>
        <begin position="1"/>
        <end position="23"/>
    </location>
</feature>
<dbReference type="RefSeq" id="WP_153115750.1">
    <property type="nucleotide sequence ID" value="NZ_JACIGE010000002.1"/>
</dbReference>
<evidence type="ECO:0000256" key="1">
    <source>
        <dbReference type="SAM" id="MobiDB-lite"/>
    </source>
</evidence>
<proteinExistence type="predicted"/>
<evidence type="ECO:0000313" key="4">
    <source>
        <dbReference type="Proteomes" id="UP000587070"/>
    </source>
</evidence>
<evidence type="ECO:0000313" key="3">
    <source>
        <dbReference type="EMBL" id="MBB4246197.1"/>
    </source>
</evidence>
<dbReference type="AlphaFoldDB" id="A0A840FVS7"/>
<accession>A0A840FVS7</accession>
<gene>
    <name evidence="3" type="ORF">GGD90_000554</name>
</gene>
<sequence>MSSRATQLATGLLALLCAGIAAAATPAAKDTPPEPAPGKAESRQEAKAPSAAVEIVHAEFGTFDASAPDDLVFTPGNVVPHREGQRYGWVIELRGGKRSVAVREEYVQGAVAKPIEDPLSDSLSIPVAKRNQVSQRQLVPVDNLIFGEWAIGPKEPAGHRHLRVVIEEQAAIDFEYDVR</sequence>
<organism evidence="3 4">
    <name type="scientific">Rhodocyclus tenuis</name>
    <name type="common">Rhodospirillum tenue</name>
    <dbReference type="NCBI Taxonomy" id="1066"/>
    <lineage>
        <taxon>Bacteria</taxon>
        <taxon>Pseudomonadati</taxon>
        <taxon>Pseudomonadota</taxon>
        <taxon>Betaproteobacteria</taxon>
        <taxon>Rhodocyclales</taxon>
        <taxon>Rhodocyclaceae</taxon>
        <taxon>Rhodocyclus</taxon>
    </lineage>
</organism>
<evidence type="ECO:0000256" key="2">
    <source>
        <dbReference type="SAM" id="SignalP"/>
    </source>
</evidence>
<dbReference type="EMBL" id="JACIGE010000002">
    <property type="protein sequence ID" value="MBB4246197.1"/>
    <property type="molecule type" value="Genomic_DNA"/>
</dbReference>
<name>A0A840FVS7_RHOTE</name>
<keyword evidence="2" id="KW-0732">Signal</keyword>
<feature type="region of interest" description="Disordered" evidence="1">
    <location>
        <begin position="24"/>
        <end position="48"/>
    </location>
</feature>
<comment type="caution">
    <text evidence="3">The sequence shown here is derived from an EMBL/GenBank/DDBJ whole genome shotgun (WGS) entry which is preliminary data.</text>
</comment>
<dbReference type="OrthoDB" id="511130at2"/>